<reference evidence="1 2" key="1">
    <citation type="submission" date="2024-01" db="EMBL/GenBank/DDBJ databases">
        <title>The complete chloroplast genome sequence of Lithospermum erythrorhizon: insights into the phylogenetic relationship among Boraginaceae species and the maternal lineages of purple gromwells.</title>
        <authorList>
            <person name="Okada T."/>
            <person name="Watanabe K."/>
        </authorList>
    </citation>
    <scope>NUCLEOTIDE SEQUENCE [LARGE SCALE GENOMIC DNA]</scope>
</reference>
<gene>
    <name evidence="1" type="ORF">LIER_36383</name>
</gene>
<comment type="caution">
    <text evidence="1">The sequence shown here is derived from an EMBL/GenBank/DDBJ whole genome shotgun (WGS) entry which is preliminary data.</text>
</comment>
<protein>
    <submittedName>
        <fullName evidence="1">Uncharacterized protein</fullName>
    </submittedName>
</protein>
<evidence type="ECO:0000313" key="1">
    <source>
        <dbReference type="EMBL" id="GAA0146792.1"/>
    </source>
</evidence>
<proteinExistence type="predicted"/>
<organism evidence="1 2">
    <name type="scientific">Lithospermum erythrorhizon</name>
    <name type="common">Purple gromwell</name>
    <name type="synonym">Lithospermum officinale var. erythrorhizon</name>
    <dbReference type="NCBI Taxonomy" id="34254"/>
    <lineage>
        <taxon>Eukaryota</taxon>
        <taxon>Viridiplantae</taxon>
        <taxon>Streptophyta</taxon>
        <taxon>Embryophyta</taxon>
        <taxon>Tracheophyta</taxon>
        <taxon>Spermatophyta</taxon>
        <taxon>Magnoliopsida</taxon>
        <taxon>eudicotyledons</taxon>
        <taxon>Gunneridae</taxon>
        <taxon>Pentapetalae</taxon>
        <taxon>asterids</taxon>
        <taxon>lamiids</taxon>
        <taxon>Boraginales</taxon>
        <taxon>Boraginaceae</taxon>
        <taxon>Boraginoideae</taxon>
        <taxon>Lithospermeae</taxon>
        <taxon>Lithospermum</taxon>
    </lineage>
</organism>
<accession>A0AAV3P6Q5</accession>
<evidence type="ECO:0000313" key="2">
    <source>
        <dbReference type="Proteomes" id="UP001454036"/>
    </source>
</evidence>
<keyword evidence="2" id="KW-1185">Reference proteome</keyword>
<name>A0AAV3P6Q5_LITER</name>
<dbReference type="Proteomes" id="UP001454036">
    <property type="component" value="Unassembled WGS sequence"/>
</dbReference>
<dbReference type="EMBL" id="BAABME010016635">
    <property type="protein sequence ID" value="GAA0146792.1"/>
    <property type="molecule type" value="Genomic_DNA"/>
</dbReference>
<dbReference type="AlphaFoldDB" id="A0AAV3P6Q5"/>
<sequence>MFPPPKRAKSIGRVKIACPSPPTPLHLLGPMLLLPLPPWQMATLPYLSRLRTCVKNWPGNVSRWEPWNRS</sequence>